<dbReference type="Pfam" id="PF10171">
    <property type="entry name" value="Tim29"/>
    <property type="match status" value="1"/>
</dbReference>
<evidence type="ECO:0008006" key="3">
    <source>
        <dbReference type="Google" id="ProtNLM"/>
    </source>
</evidence>
<accession>A0A067R9E2</accession>
<dbReference type="FunCoup" id="A0A067R9E2">
    <property type="interactions" value="415"/>
</dbReference>
<dbReference type="InParanoid" id="A0A067R9E2"/>
<gene>
    <name evidence="1" type="ORF">L798_09641</name>
</gene>
<name>A0A067R9E2_ZOONE</name>
<reference evidence="1 2" key="1">
    <citation type="journal article" date="2014" name="Nat. Commun.">
        <title>Molecular traces of alternative social organization in a termite genome.</title>
        <authorList>
            <person name="Terrapon N."/>
            <person name="Li C."/>
            <person name="Robertson H.M."/>
            <person name="Ji L."/>
            <person name="Meng X."/>
            <person name="Booth W."/>
            <person name="Chen Z."/>
            <person name="Childers C.P."/>
            <person name="Glastad K.M."/>
            <person name="Gokhale K."/>
            <person name="Gowin J."/>
            <person name="Gronenberg W."/>
            <person name="Hermansen R.A."/>
            <person name="Hu H."/>
            <person name="Hunt B.G."/>
            <person name="Huylmans A.K."/>
            <person name="Khalil S.M."/>
            <person name="Mitchell R.D."/>
            <person name="Munoz-Torres M.C."/>
            <person name="Mustard J.A."/>
            <person name="Pan H."/>
            <person name="Reese J.T."/>
            <person name="Scharf M.E."/>
            <person name="Sun F."/>
            <person name="Vogel H."/>
            <person name="Xiao J."/>
            <person name="Yang W."/>
            <person name="Yang Z."/>
            <person name="Yang Z."/>
            <person name="Zhou J."/>
            <person name="Zhu J."/>
            <person name="Brent C.S."/>
            <person name="Elsik C.G."/>
            <person name="Goodisman M.A."/>
            <person name="Liberles D.A."/>
            <person name="Roe R.M."/>
            <person name="Vargo E.L."/>
            <person name="Vilcinskas A."/>
            <person name="Wang J."/>
            <person name="Bornberg-Bauer E."/>
            <person name="Korb J."/>
            <person name="Zhang G."/>
            <person name="Liebig J."/>
        </authorList>
    </citation>
    <scope>NUCLEOTIDE SEQUENCE [LARGE SCALE GENOMIC DNA]</scope>
    <source>
        <tissue evidence="1">Whole organism</tissue>
    </source>
</reference>
<evidence type="ECO:0000313" key="1">
    <source>
        <dbReference type="EMBL" id="KDR16224.1"/>
    </source>
</evidence>
<dbReference type="Proteomes" id="UP000027135">
    <property type="component" value="Unassembled WGS sequence"/>
</dbReference>
<keyword evidence="2" id="KW-1185">Reference proteome</keyword>
<dbReference type="AlphaFoldDB" id="A0A067R9E2"/>
<dbReference type="OMA" id="WRLKWKM"/>
<dbReference type="InterPro" id="IPR019322">
    <property type="entry name" value="TIMM29"/>
</dbReference>
<dbReference type="EMBL" id="KK852804">
    <property type="protein sequence ID" value="KDR16224.1"/>
    <property type="molecule type" value="Genomic_DNA"/>
</dbReference>
<dbReference type="PANTHER" id="PTHR21435:SF1">
    <property type="entry name" value="MITOCHONDRIAL IMPORT INNER MEMBRANE TRANSLOCASE SUBUNIT TIM29"/>
    <property type="match status" value="1"/>
</dbReference>
<evidence type="ECO:0000313" key="2">
    <source>
        <dbReference type="Proteomes" id="UP000027135"/>
    </source>
</evidence>
<organism evidence="1 2">
    <name type="scientific">Zootermopsis nevadensis</name>
    <name type="common">Dampwood termite</name>
    <dbReference type="NCBI Taxonomy" id="136037"/>
    <lineage>
        <taxon>Eukaryota</taxon>
        <taxon>Metazoa</taxon>
        <taxon>Ecdysozoa</taxon>
        <taxon>Arthropoda</taxon>
        <taxon>Hexapoda</taxon>
        <taxon>Insecta</taxon>
        <taxon>Pterygota</taxon>
        <taxon>Neoptera</taxon>
        <taxon>Polyneoptera</taxon>
        <taxon>Dictyoptera</taxon>
        <taxon>Blattodea</taxon>
        <taxon>Blattoidea</taxon>
        <taxon>Termitoidae</taxon>
        <taxon>Termopsidae</taxon>
        <taxon>Zootermopsis</taxon>
    </lineage>
</organism>
<dbReference type="GO" id="GO:0042721">
    <property type="term" value="C:TIM22 mitochondrial import inner membrane insertion complex"/>
    <property type="evidence" value="ECO:0007669"/>
    <property type="project" value="InterPro"/>
</dbReference>
<sequence length="229" mass="26475">MLEIGSDWKSYITYNIRADAVSLMMSSSWFGKVLGQFAQKRIPSIITKFEFKLPERYKGTFIEKWGNYWKNLCIDYKEVAIETAESARQEPVKALFICSGLGFMAYCACNNPDEQTFRDKFLFYTNEVALIGESIRNPLAVSHLKFLETCYNTGVIRKLSLGIISFIWISDYDKSSGLYQAHCDFLEPKFSTFHERIVDIGFLGQWWILQGTMKDYDVNPSEFKSIQNA</sequence>
<proteinExistence type="predicted"/>
<dbReference type="eggNOG" id="KOG4545">
    <property type="taxonomic scope" value="Eukaryota"/>
</dbReference>
<protein>
    <recommendedName>
        <fullName evidence="3">Mitochondrial import inner membrane translocase subunit Tim29</fullName>
    </recommendedName>
</protein>
<dbReference type="OrthoDB" id="5970620at2759"/>
<dbReference type="GO" id="GO:0045039">
    <property type="term" value="P:protein insertion into mitochondrial inner membrane"/>
    <property type="evidence" value="ECO:0007669"/>
    <property type="project" value="TreeGrafter"/>
</dbReference>
<dbReference type="PANTHER" id="PTHR21435">
    <property type="entry name" value="MITOCHONDRIAL IMPORT INNER MEMBRANE TRANSLOCASE SUBUNIT TIM29"/>
    <property type="match status" value="1"/>
</dbReference>
<dbReference type="STRING" id="136037.A0A067R9E2"/>